<dbReference type="SUPFAM" id="SSF47203">
    <property type="entry name" value="Acyl-CoA dehydrogenase C-terminal domain-like"/>
    <property type="match status" value="1"/>
</dbReference>
<comment type="similarity">
    <text evidence="1 5">Belongs to the acyl-CoA dehydrogenase family.</text>
</comment>
<protein>
    <submittedName>
        <fullName evidence="9">Acyl-CoA dehydrogenase family protein</fullName>
    </submittedName>
</protein>
<dbReference type="PANTHER" id="PTHR48083:SF2">
    <property type="entry name" value="MEDIUM-CHAIN SPECIFIC ACYL-COA DEHYDROGENASE, MITOCHONDRIAL"/>
    <property type="match status" value="1"/>
</dbReference>
<evidence type="ECO:0000259" key="8">
    <source>
        <dbReference type="Pfam" id="PF02770"/>
    </source>
</evidence>
<accession>A0ABW2JVD4</accession>
<dbReference type="EMBL" id="JBHTCF010000020">
    <property type="protein sequence ID" value="MFC7309292.1"/>
    <property type="molecule type" value="Genomic_DNA"/>
</dbReference>
<dbReference type="Pfam" id="PF00441">
    <property type="entry name" value="Acyl-CoA_dh_1"/>
    <property type="match status" value="1"/>
</dbReference>
<dbReference type="Pfam" id="PF02770">
    <property type="entry name" value="Acyl-CoA_dh_M"/>
    <property type="match status" value="1"/>
</dbReference>
<comment type="caution">
    <text evidence="9">The sequence shown here is derived from an EMBL/GenBank/DDBJ whole genome shotgun (WGS) entry which is preliminary data.</text>
</comment>
<keyword evidence="10" id="KW-1185">Reference proteome</keyword>
<gene>
    <name evidence="9" type="ORF">ACFQVC_34420</name>
</gene>
<dbReference type="SUPFAM" id="SSF56645">
    <property type="entry name" value="Acyl-CoA dehydrogenase NM domain-like"/>
    <property type="match status" value="1"/>
</dbReference>
<dbReference type="InterPro" id="IPR009100">
    <property type="entry name" value="AcylCoA_DH/oxidase_NM_dom_sf"/>
</dbReference>
<name>A0ABW2JVD4_9ACTN</name>
<dbReference type="Proteomes" id="UP001596523">
    <property type="component" value="Unassembled WGS sequence"/>
</dbReference>
<evidence type="ECO:0000256" key="5">
    <source>
        <dbReference type="RuleBase" id="RU362125"/>
    </source>
</evidence>
<dbReference type="RefSeq" id="WP_381838078.1">
    <property type="nucleotide sequence ID" value="NZ_JBHTCF010000020.1"/>
</dbReference>
<feature type="region of interest" description="Disordered" evidence="6">
    <location>
        <begin position="1"/>
        <end position="23"/>
    </location>
</feature>
<evidence type="ECO:0000313" key="9">
    <source>
        <dbReference type="EMBL" id="MFC7309292.1"/>
    </source>
</evidence>
<keyword evidence="4 5" id="KW-0560">Oxidoreductase</keyword>
<dbReference type="PANTHER" id="PTHR48083">
    <property type="entry name" value="MEDIUM-CHAIN SPECIFIC ACYL-COA DEHYDROGENASE, MITOCHONDRIAL-RELATED"/>
    <property type="match status" value="1"/>
</dbReference>
<dbReference type="Gene3D" id="1.20.140.10">
    <property type="entry name" value="Butyryl-CoA Dehydrogenase, subunit A, domain 3"/>
    <property type="match status" value="1"/>
</dbReference>
<keyword evidence="2 5" id="KW-0285">Flavoprotein</keyword>
<dbReference type="Gene3D" id="2.40.110.10">
    <property type="entry name" value="Butyryl-CoA Dehydrogenase, subunit A, domain 2"/>
    <property type="match status" value="1"/>
</dbReference>
<evidence type="ECO:0000256" key="1">
    <source>
        <dbReference type="ARBA" id="ARBA00009347"/>
    </source>
</evidence>
<organism evidence="9 10">
    <name type="scientific">Streptomyces monticola</name>
    <dbReference type="NCBI Taxonomy" id="2666263"/>
    <lineage>
        <taxon>Bacteria</taxon>
        <taxon>Bacillati</taxon>
        <taxon>Actinomycetota</taxon>
        <taxon>Actinomycetes</taxon>
        <taxon>Kitasatosporales</taxon>
        <taxon>Streptomycetaceae</taxon>
        <taxon>Streptomyces</taxon>
    </lineage>
</organism>
<evidence type="ECO:0000313" key="10">
    <source>
        <dbReference type="Proteomes" id="UP001596523"/>
    </source>
</evidence>
<dbReference type="InterPro" id="IPR050741">
    <property type="entry name" value="Acyl-CoA_dehydrogenase"/>
</dbReference>
<comment type="cofactor">
    <cofactor evidence="5">
        <name>FAD</name>
        <dbReference type="ChEBI" id="CHEBI:57692"/>
    </cofactor>
</comment>
<evidence type="ECO:0000259" key="7">
    <source>
        <dbReference type="Pfam" id="PF00441"/>
    </source>
</evidence>
<reference evidence="10" key="1">
    <citation type="journal article" date="2019" name="Int. J. Syst. Evol. Microbiol.">
        <title>The Global Catalogue of Microorganisms (GCM) 10K type strain sequencing project: providing services to taxonomists for standard genome sequencing and annotation.</title>
        <authorList>
            <consortium name="The Broad Institute Genomics Platform"/>
            <consortium name="The Broad Institute Genome Sequencing Center for Infectious Disease"/>
            <person name="Wu L."/>
            <person name="Ma J."/>
        </authorList>
    </citation>
    <scope>NUCLEOTIDE SEQUENCE [LARGE SCALE GENOMIC DNA]</scope>
    <source>
        <strain evidence="10">SYNS20</strain>
    </source>
</reference>
<sequence>MPETRAAPPPTAPSATAPPPTVADHRERTAVALAGLPANAPVSGVWAALGEAGVLRDLYTPALSATPDPGRLAGLLGAVDARGENGVTLSVLVQVSSALPVLAGAAPAAGPVLDALHQVLAGNATLALAATDAAAAGSDLAGLGTEVSIGPDEVVVDGGKRWITTACAADHFLVLARHKAGRHFSSFTWVLVPAGAPGVEVEAADSHLLTGGGVGHVRFTGVRLPPGHIVGRPGRGMLSFAQHMGTERLAGALWAVALTARVLSDTKVRLALREVDGRPLWQDASVRRRFADCLVQVRQLRALCDSLGERVVRHHDLAAAALLKSAAALTAEPVLAACAQLQGADGFRRGGVQQTRSEAAVFGIGGGVTELVLGAVADHADKVLKELRS</sequence>
<dbReference type="InterPro" id="IPR036250">
    <property type="entry name" value="AcylCo_DH-like_C"/>
</dbReference>
<evidence type="ECO:0000256" key="6">
    <source>
        <dbReference type="SAM" id="MobiDB-lite"/>
    </source>
</evidence>
<dbReference type="InterPro" id="IPR046373">
    <property type="entry name" value="Acyl-CoA_Oxase/DH_mid-dom_sf"/>
</dbReference>
<feature type="compositionally biased region" description="Pro residues" evidence="6">
    <location>
        <begin position="7"/>
        <end position="21"/>
    </location>
</feature>
<evidence type="ECO:0000256" key="4">
    <source>
        <dbReference type="ARBA" id="ARBA00023002"/>
    </source>
</evidence>
<dbReference type="InterPro" id="IPR006091">
    <property type="entry name" value="Acyl-CoA_Oxase/DH_mid-dom"/>
</dbReference>
<evidence type="ECO:0000256" key="3">
    <source>
        <dbReference type="ARBA" id="ARBA00022827"/>
    </source>
</evidence>
<keyword evidence="3 5" id="KW-0274">FAD</keyword>
<evidence type="ECO:0000256" key="2">
    <source>
        <dbReference type="ARBA" id="ARBA00022630"/>
    </source>
</evidence>
<feature type="domain" description="Acyl-CoA dehydrogenase/oxidase C-terminal" evidence="7">
    <location>
        <begin position="234"/>
        <end position="379"/>
    </location>
</feature>
<proteinExistence type="inferred from homology"/>
<dbReference type="InterPro" id="IPR009075">
    <property type="entry name" value="AcylCo_DH/oxidase_C"/>
</dbReference>
<feature type="domain" description="Acyl-CoA oxidase/dehydrogenase middle" evidence="8">
    <location>
        <begin position="127"/>
        <end position="219"/>
    </location>
</feature>